<evidence type="ECO:0000313" key="2">
    <source>
        <dbReference type="EMBL" id="RXK13384.1"/>
    </source>
</evidence>
<dbReference type="EMBL" id="NXIE01000002">
    <property type="protein sequence ID" value="RXK13384.1"/>
    <property type="molecule type" value="Genomic_DNA"/>
</dbReference>
<dbReference type="InterPro" id="IPR000073">
    <property type="entry name" value="AB_hydrolase_1"/>
</dbReference>
<dbReference type="Proteomes" id="UP000289718">
    <property type="component" value="Unassembled WGS sequence"/>
</dbReference>
<dbReference type="AlphaFoldDB" id="A0A4V1M1E5"/>
<dbReference type="OrthoDB" id="5342129at2"/>
<dbReference type="Gene3D" id="3.40.50.1820">
    <property type="entry name" value="alpha/beta hydrolase"/>
    <property type="match status" value="1"/>
</dbReference>
<dbReference type="PANTHER" id="PTHR46438:SF11">
    <property type="entry name" value="LIPASE-RELATED"/>
    <property type="match status" value="1"/>
</dbReference>
<accession>A0A4V1M1E5</accession>
<dbReference type="InterPro" id="IPR000639">
    <property type="entry name" value="Epox_hydrolase-like"/>
</dbReference>
<name>A0A4V1M1E5_9BACT</name>
<proteinExistence type="predicted"/>
<dbReference type="PRINTS" id="PR00111">
    <property type="entry name" value="ABHYDROLASE"/>
</dbReference>
<reference evidence="2 3" key="1">
    <citation type="submission" date="2017-09" db="EMBL/GenBank/DDBJ databases">
        <title>Genomics of the genus Arcobacter.</title>
        <authorList>
            <person name="Perez-Cataluna A."/>
            <person name="Figueras M.J."/>
            <person name="Salas-Masso N."/>
        </authorList>
    </citation>
    <scope>NUCLEOTIDE SEQUENCE [LARGE SCALE GENOMIC DNA]</scope>
    <source>
        <strain evidence="2 3">F156-34</strain>
    </source>
</reference>
<evidence type="ECO:0000313" key="3">
    <source>
        <dbReference type="Proteomes" id="UP000289718"/>
    </source>
</evidence>
<sequence>MSNSEIAKNIKTGNFNTNYHDVGEGEAIIFIHGSGPGVSAYANWRLAMPELAKKFRVIAPDMVGFGYSDRPEGITYGMDIWVQQIIDLMDALNLQKVKLVGNSFGGALALALVIKYPEKFDRVVLMGAVGVPFDLTYGLDKAWGYTPSFENMKELLDIFAYSRELVTDDLAKMRYEASIRPGFQESFSSMFPAPRQNGVDLMESDENDIKKIDKEVLIIHGREDKVIPLQNSIRLNQLILKSQLHVFGQCGHWTQIEHKDRFNKLLLDFFIEQ</sequence>
<dbReference type="PANTHER" id="PTHR46438">
    <property type="entry name" value="ALPHA/BETA-HYDROLASES SUPERFAMILY PROTEIN"/>
    <property type="match status" value="1"/>
</dbReference>
<organism evidence="2 3">
    <name type="scientific">Halarcobacter mediterraneus</name>
    <dbReference type="NCBI Taxonomy" id="2023153"/>
    <lineage>
        <taxon>Bacteria</taxon>
        <taxon>Pseudomonadati</taxon>
        <taxon>Campylobacterota</taxon>
        <taxon>Epsilonproteobacteria</taxon>
        <taxon>Campylobacterales</taxon>
        <taxon>Arcobacteraceae</taxon>
        <taxon>Halarcobacter</taxon>
    </lineage>
</organism>
<feature type="domain" description="AB hydrolase-1" evidence="1">
    <location>
        <begin position="27"/>
        <end position="258"/>
    </location>
</feature>
<dbReference type="SUPFAM" id="SSF53474">
    <property type="entry name" value="alpha/beta-Hydrolases"/>
    <property type="match status" value="1"/>
</dbReference>
<gene>
    <name evidence="2" type="ORF">CP965_06165</name>
</gene>
<dbReference type="PRINTS" id="PR00412">
    <property type="entry name" value="EPOXHYDRLASE"/>
</dbReference>
<dbReference type="InterPro" id="IPR029058">
    <property type="entry name" value="AB_hydrolase_fold"/>
</dbReference>
<comment type="caution">
    <text evidence="2">The sequence shown here is derived from an EMBL/GenBank/DDBJ whole genome shotgun (WGS) entry which is preliminary data.</text>
</comment>
<keyword evidence="2" id="KW-0378">Hydrolase</keyword>
<dbReference type="Pfam" id="PF00561">
    <property type="entry name" value="Abhydrolase_1"/>
    <property type="match status" value="1"/>
</dbReference>
<protein>
    <submittedName>
        <fullName evidence="2">2-hydroxy-6-oxo-2,4-heptadienoate hydrolase</fullName>
    </submittedName>
</protein>
<dbReference type="GO" id="GO:0016787">
    <property type="term" value="F:hydrolase activity"/>
    <property type="evidence" value="ECO:0007669"/>
    <property type="project" value="UniProtKB-KW"/>
</dbReference>
<keyword evidence="3" id="KW-1185">Reference proteome</keyword>
<dbReference type="RefSeq" id="WP_129061206.1">
    <property type="nucleotide sequence ID" value="NZ_NXIE01000002.1"/>
</dbReference>
<evidence type="ECO:0000259" key="1">
    <source>
        <dbReference type="Pfam" id="PF00561"/>
    </source>
</evidence>